<protein>
    <submittedName>
        <fullName evidence="2">Uncharacterized protein</fullName>
    </submittedName>
</protein>
<sequence>MASSLPSFSSGSAPSAPNGSSPWRQRAMGWLLLLALLGLLLASRQARTPGPHPGILSLFSSR</sequence>
<evidence type="ECO:0000313" key="2">
    <source>
        <dbReference type="EMBL" id="MCB2376937.1"/>
    </source>
</evidence>
<dbReference type="RefSeq" id="WP_226183309.1">
    <property type="nucleotide sequence ID" value="NZ_JAJADQ010000002.1"/>
</dbReference>
<proteinExistence type="predicted"/>
<dbReference type="EMBL" id="JAJADQ010000002">
    <property type="protein sequence ID" value="MCB2376937.1"/>
    <property type="molecule type" value="Genomic_DNA"/>
</dbReference>
<evidence type="ECO:0000313" key="3">
    <source>
        <dbReference type="Proteomes" id="UP001165297"/>
    </source>
</evidence>
<comment type="caution">
    <text evidence="2">The sequence shown here is derived from an EMBL/GenBank/DDBJ whole genome shotgun (WGS) entry which is preliminary data.</text>
</comment>
<feature type="region of interest" description="Disordered" evidence="1">
    <location>
        <begin position="1"/>
        <end position="22"/>
    </location>
</feature>
<keyword evidence="3" id="KW-1185">Reference proteome</keyword>
<evidence type="ECO:0000256" key="1">
    <source>
        <dbReference type="SAM" id="MobiDB-lite"/>
    </source>
</evidence>
<dbReference type="Proteomes" id="UP001165297">
    <property type="component" value="Unassembled WGS sequence"/>
</dbReference>
<gene>
    <name evidence="2" type="ORF">LGH70_05050</name>
</gene>
<name>A0ABS8A970_9BACT</name>
<reference evidence="2" key="1">
    <citation type="submission" date="2021-10" db="EMBL/GenBank/DDBJ databases">
        <authorList>
            <person name="Dean J.D."/>
            <person name="Kim M.K."/>
            <person name="Newey C.N."/>
            <person name="Stoker T.S."/>
            <person name="Thompson D.W."/>
            <person name="Grose J.H."/>
        </authorList>
    </citation>
    <scope>NUCLEOTIDE SEQUENCE</scope>
    <source>
        <strain evidence="2">BT635</strain>
    </source>
</reference>
<accession>A0ABS8A970</accession>
<organism evidence="2 3">
    <name type="scientific">Hymenobacter nitidus</name>
    <dbReference type="NCBI Taxonomy" id="2880929"/>
    <lineage>
        <taxon>Bacteria</taxon>
        <taxon>Pseudomonadati</taxon>
        <taxon>Bacteroidota</taxon>
        <taxon>Cytophagia</taxon>
        <taxon>Cytophagales</taxon>
        <taxon>Hymenobacteraceae</taxon>
        <taxon>Hymenobacter</taxon>
    </lineage>
</organism>